<dbReference type="CDD" id="cd00143">
    <property type="entry name" value="PP2Cc"/>
    <property type="match status" value="1"/>
</dbReference>
<dbReference type="InterPro" id="IPR015655">
    <property type="entry name" value="PP2C"/>
</dbReference>
<protein>
    <recommendedName>
        <fullName evidence="5">PPM-type phosphatase domain-containing protein</fullName>
    </recommendedName>
</protein>
<dbReference type="EnsemblMetazoa" id="CapteT105015">
    <property type="protein sequence ID" value="CapteP105015"/>
    <property type="gene ID" value="CapteG105015"/>
</dbReference>
<reference evidence="8" key="1">
    <citation type="submission" date="2012-12" db="EMBL/GenBank/DDBJ databases">
        <authorList>
            <person name="Hellsten U."/>
            <person name="Grimwood J."/>
            <person name="Chapman J.A."/>
            <person name="Shapiro H."/>
            <person name="Aerts A."/>
            <person name="Otillar R.P."/>
            <person name="Terry A.Y."/>
            <person name="Boore J.L."/>
            <person name="Simakov O."/>
            <person name="Marletaz F."/>
            <person name="Cho S.-J."/>
            <person name="Edsinger-Gonzales E."/>
            <person name="Havlak P."/>
            <person name="Kuo D.-H."/>
            <person name="Larsson T."/>
            <person name="Lv J."/>
            <person name="Arendt D."/>
            <person name="Savage R."/>
            <person name="Osoegawa K."/>
            <person name="de Jong P."/>
            <person name="Lindberg D.R."/>
            <person name="Seaver E.C."/>
            <person name="Weisblat D.A."/>
            <person name="Putnam N.H."/>
            <person name="Grigoriev I.V."/>
            <person name="Rokhsar D.S."/>
        </authorList>
    </citation>
    <scope>NUCLEOTIDE SEQUENCE</scope>
    <source>
        <strain evidence="8">I ESC-2004</strain>
    </source>
</reference>
<dbReference type="Gene3D" id="3.60.40.10">
    <property type="entry name" value="PPM-type phosphatase domain"/>
    <property type="match status" value="1"/>
</dbReference>
<sequence>MRDQPDPYAFFAVYDGHGGTQAAQFAKEHLHDELVDIDGFWSKDDDEVLAAIKEAFVATHRLMWKALPTWPKTVSGFACTAGTTASVVVIKNDKIYVAHVGDSSVVVGSKETSCADPKFRAHLVTIDHKPESPKERKRIESNGGKVLAKSGVHRVVWRRPRPSHKGPVRRSTPIDDIPFLAVARALGDLWSYNPDQDVFVVSPDPDTAVYDLDLVRHRSIILASDGLWNMVRPLEAILKVEATTHINVSPAETLVNLALRRWRDRKLRADNTSVIVLSIQSPGR</sequence>
<evidence type="ECO:0000256" key="4">
    <source>
        <dbReference type="RuleBase" id="RU003465"/>
    </source>
</evidence>
<dbReference type="PANTHER" id="PTHR47992">
    <property type="entry name" value="PROTEIN PHOSPHATASE"/>
    <property type="match status" value="1"/>
</dbReference>
<dbReference type="OMA" id="RVAWERP"/>
<dbReference type="EMBL" id="KB310844">
    <property type="protein sequence ID" value="ELT90586.1"/>
    <property type="molecule type" value="Genomic_DNA"/>
</dbReference>
<dbReference type="Pfam" id="PF00481">
    <property type="entry name" value="PP2C"/>
    <property type="match status" value="1"/>
</dbReference>
<dbReference type="SUPFAM" id="SSF81606">
    <property type="entry name" value="PP2C-like"/>
    <property type="match status" value="1"/>
</dbReference>
<evidence type="ECO:0000256" key="1">
    <source>
        <dbReference type="ARBA" id="ARBA00022723"/>
    </source>
</evidence>
<name>R7TG98_CAPTE</name>
<keyword evidence="8" id="KW-1185">Reference proteome</keyword>
<dbReference type="STRING" id="283909.R7TG98"/>
<keyword evidence="3 4" id="KW-0904">Protein phosphatase</keyword>
<dbReference type="SMART" id="SM00332">
    <property type="entry name" value="PP2Cc"/>
    <property type="match status" value="1"/>
</dbReference>
<keyword evidence="2 4" id="KW-0378">Hydrolase</keyword>
<dbReference type="PROSITE" id="PS01032">
    <property type="entry name" value="PPM_1"/>
    <property type="match status" value="1"/>
</dbReference>
<organism evidence="6">
    <name type="scientific">Capitella teleta</name>
    <name type="common">Polychaete worm</name>
    <dbReference type="NCBI Taxonomy" id="283909"/>
    <lineage>
        <taxon>Eukaryota</taxon>
        <taxon>Metazoa</taxon>
        <taxon>Spiralia</taxon>
        <taxon>Lophotrochozoa</taxon>
        <taxon>Annelida</taxon>
        <taxon>Polychaeta</taxon>
        <taxon>Sedentaria</taxon>
        <taxon>Scolecida</taxon>
        <taxon>Capitellidae</taxon>
        <taxon>Capitella</taxon>
    </lineage>
</organism>
<dbReference type="PROSITE" id="PS51746">
    <property type="entry name" value="PPM_2"/>
    <property type="match status" value="1"/>
</dbReference>
<gene>
    <name evidence="6" type="ORF">CAPTEDRAFT_105015</name>
</gene>
<dbReference type="InterPro" id="IPR001932">
    <property type="entry name" value="PPM-type_phosphatase-like_dom"/>
</dbReference>
<dbReference type="InterPro" id="IPR000222">
    <property type="entry name" value="PP2C_BS"/>
</dbReference>
<dbReference type="AlphaFoldDB" id="R7TG98"/>
<comment type="similarity">
    <text evidence="4">Belongs to the PP2C family.</text>
</comment>
<dbReference type="InterPro" id="IPR036457">
    <property type="entry name" value="PPM-type-like_dom_sf"/>
</dbReference>
<feature type="non-terminal residue" evidence="6">
    <location>
        <position position="284"/>
    </location>
</feature>
<dbReference type="GO" id="GO:0046872">
    <property type="term" value="F:metal ion binding"/>
    <property type="evidence" value="ECO:0007669"/>
    <property type="project" value="UniProtKB-KW"/>
</dbReference>
<evidence type="ECO:0000256" key="3">
    <source>
        <dbReference type="ARBA" id="ARBA00022912"/>
    </source>
</evidence>
<dbReference type="GO" id="GO:0004722">
    <property type="term" value="F:protein serine/threonine phosphatase activity"/>
    <property type="evidence" value="ECO:0007669"/>
    <property type="project" value="InterPro"/>
</dbReference>
<evidence type="ECO:0000259" key="5">
    <source>
        <dbReference type="PROSITE" id="PS51746"/>
    </source>
</evidence>
<dbReference type="Proteomes" id="UP000014760">
    <property type="component" value="Unassembled WGS sequence"/>
</dbReference>
<dbReference type="EMBL" id="AMQN01014278">
    <property type="status" value="NOT_ANNOTATED_CDS"/>
    <property type="molecule type" value="Genomic_DNA"/>
</dbReference>
<reference evidence="7" key="3">
    <citation type="submission" date="2015-06" db="UniProtKB">
        <authorList>
            <consortium name="EnsemblMetazoa"/>
        </authorList>
    </citation>
    <scope>IDENTIFICATION</scope>
</reference>
<reference evidence="6 8" key="2">
    <citation type="journal article" date="2013" name="Nature">
        <title>Insights into bilaterian evolution from three spiralian genomes.</title>
        <authorList>
            <person name="Simakov O."/>
            <person name="Marletaz F."/>
            <person name="Cho S.J."/>
            <person name="Edsinger-Gonzales E."/>
            <person name="Havlak P."/>
            <person name="Hellsten U."/>
            <person name="Kuo D.H."/>
            <person name="Larsson T."/>
            <person name="Lv J."/>
            <person name="Arendt D."/>
            <person name="Savage R."/>
            <person name="Osoegawa K."/>
            <person name="de Jong P."/>
            <person name="Grimwood J."/>
            <person name="Chapman J.A."/>
            <person name="Shapiro H."/>
            <person name="Aerts A."/>
            <person name="Otillar R.P."/>
            <person name="Terry A.Y."/>
            <person name="Boore J.L."/>
            <person name="Grigoriev I.V."/>
            <person name="Lindberg D.R."/>
            <person name="Seaver E.C."/>
            <person name="Weisblat D.A."/>
            <person name="Putnam N.H."/>
            <person name="Rokhsar D.S."/>
        </authorList>
    </citation>
    <scope>NUCLEOTIDE SEQUENCE</scope>
    <source>
        <strain evidence="6 8">I ESC-2004</strain>
    </source>
</reference>
<evidence type="ECO:0000313" key="7">
    <source>
        <dbReference type="EnsemblMetazoa" id="CapteP105015"/>
    </source>
</evidence>
<proteinExistence type="inferred from homology"/>
<accession>R7TG98</accession>
<evidence type="ECO:0000313" key="6">
    <source>
        <dbReference type="EMBL" id="ELT90586.1"/>
    </source>
</evidence>
<keyword evidence="1" id="KW-0479">Metal-binding</keyword>
<evidence type="ECO:0000256" key="2">
    <source>
        <dbReference type="ARBA" id="ARBA00022801"/>
    </source>
</evidence>
<dbReference type="OrthoDB" id="10025511at2759"/>
<feature type="domain" description="PPM-type phosphatase" evidence="5">
    <location>
        <begin position="1"/>
        <end position="279"/>
    </location>
</feature>
<dbReference type="HOGENOM" id="CLU_013173_19_0_1"/>
<evidence type="ECO:0000313" key="8">
    <source>
        <dbReference type="Proteomes" id="UP000014760"/>
    </source>
</evidence>